<dbReference type="InterPro" id="IPR000182">
    <property type="entry name" value="GNAT_dom"/>
</dbReference>
<protein>
    <submittedName>
        <fullName evidence="2">Acetyltransferase, GNAT family protein</fullName>
    </submittedName>
</protein>
<dbReference type="EMBL" id="JMCC02000151">
    <property type="protein sequence ID" value="KIG12092.1"/>
    <property type="molecule type" value="Genomic_DNA"/>
</dbReference>
<accession>A0A0C2CW47</accession>
<keyword evidence="2" id="KW-0808">Transferase</keyword>
<dbReference type="CDD" id="cd04301">
    <property type="entry name" value="NAT_SF"/>
    <property type="match status" value="1"/>
</dbReference>
<dbReference type="PANTHER" id="PTHR43617:SF20">
    <property type="entry name" value="N-ALPHA-ACETYLTRANSFERASE RIMI"/>
    <property type="match status" value="1"/>
</dbReference>
<sequence length="300" mass="33368">MAKALAVEIRTLRESELPQVHDLVLDASAIYPVPIRPSVEQLGLLLERRGVDWASSFGAFSEGRLIGATVTAVDEWPALHMGAYAIVSAVRKGWQGKGVLSALFEWLSLALDRREVTQMQLEVLIDNARARRAYERLGFDAERHLFCFELPRLTRPQRFQEQLGFDVHEGEAAAAAAAERGELWTSFWSLTPAWTGSTWTVQRSKSRVVFEARWQQEVCGYAVLVPETAELVQIAVAPEHRRKGVATELIRACHQRVHGPALHVLNVDDGADRGVTIACLRSLGATMSAVQLEMVLHRVS</sequence>
<proteinExistence type="predicted"/>
<dbReference type="PANTHER" id="PTHR43617">
    <property type="entry name" value="L-AMINO ACID N-ACETYLTRANSFERASE"/>
    <property type="match status" value="1"/>
</dbReference>
<dbReference type="Gene3D" id="3.40.630.30">
    <property type="match status" value="2"/>
</dbReference>
<dbReference type="AlphaFoldDB" id="A0A0C2CW47"/>
<evidence type="ECO:0000313" key="3">
    <source>
        <dbReference type="Proteomes" id="UP000031599"/>
    </source>
</evidence>
<dbReference type="InterPro" id="IPR050276">
    <property type="entry name" value="MshD_Acetyltransferase"/>
</dbReference>
<dbReference type="Pfam" id="PF00583">
    <property type="entry name" value="Acetyltransf_1"/>
    <property type="match status" value="2"/>
</dbReference>
<gene>
    <name evidence="2" type="ORF">DB30_02037</name>
</gene>
<dbReference type="SUPFAM" id="SSF55729">
    <property type="entry name" value="Acyl-CoA N-acyltransferases (Nat)"/>
    <property type="match status" value="2"/>
</dbReference>
<dbReference type="PROSITE" id="PS51186">
    <property type="entry name" value="GNAT"/>
    <property type="match status" value="2"/>
</dbReference>
<dbReference type="GO" id="GO:0016747">
    <property type="term" value="F:acyltransferase activity, transferring groups other than amino-acyl groups"/>
    <property type="evidence" value="ECO:0007669"/>
    <property type="project" value="InterPro"/>
</dbReference>
<feature type="domain" description="N-acetyltransferase" evidence="1">
    <location>
        <begin position="7"/>
        <end position="156"/>
    </location>
</feature>
<organism evidence="2 3">
    <name type="scientific">Enhygromyxa salina</name>
    <dbReference type="NCBI Taxonomy" id="215803"/>
    <lineage>
        <taxon>Bacteria</taxon>
        <taxon>Pseudomonadati</taxon>
        <taxon>Myxococcota</taxon>
        <taxon>Polyangia</taxon>
        <taxon>Nannocystales</taxon>
        <taxon>Nannocystaceae</taxon>
        <taxon>Enhygromyxa</taxon>
    </lineage>
</organism>
<dbReference type="InterPro" id="IPR016181">
    <property type="entry name" value="Acyl_CoA_acyltransferase"/>
</dbReference>
<reference evidence="2 3" key="1">
    <citation type="submission" date="2014-12" db="EMBL/GenBank/DDBJ databases">
        <title>Genome assembly of Enhygromyxa salina DSM 15201.</title>
        <authorList>
            <person name="Sharma G."/>
            <person name="Subramanian S."/>
        </authorList>
    </citation>
    <scope>NUCLEOTIDE SEQUENCE [LARGE SCALE GENOMIC DNA]</scope>
    <source>
        <strain evidence="2 3">DSM 15201</strain>
    </source>
</reference>
<evidence type="ECO:0000259" key="1">
    <source>
        <dbReference type="PROSITE" id="PS51186"/>
    </source>
</evidence>
<feature type="domain" description="N-acetyltransferase" evidence="1">
    <location>
        <begin position="167"/>
        <end position="300"/>
    </location>
</feature>
<dbReference type="RefSeq" id="WP_052558427.1">
    <property type="nucleotide sequence ID" value="NZ_JMCC02000151.1"/>
</dbReference>
<evidence type="ECO:0000313" key="2">
    <source>
        <dbReference type="EMBL" id="KIG12092.1"/>
    </source>
</evidence>
<dbReference type="Proteomes" id="UP000031599">
    <property type="component" value="Unassembled WGS sequence"/>
</dbReference>
<comment type="caution">
    <text evidence="2">The sequence shown here is derived from an EMBL/GenBank/DDBJ whole genome shotgun (WGS) entry which is preliminary data.</text>
</comment>
<name>A0A0C2CW47_9BACT</name>